<feature type="transmembrane region" description="Helical" evidence="1">
    <location>
        <begin position="49"/>
        <end position="66"/>
    </location>
</feature>
<keyword evidence="3" id="KW-1185">Reference proteome</keyword>
<dbReference type="WormBase" id="C36B1.13">
    <property type="protein sequence ID" value="CE38155"/>
    <property type="gene ID" value="WBGene00044120"/>
</dbReference>
<dbReference type="RefSeq" id="NP_001021026.1">
    <property type="nucleotide sequence ID" value="NM_001025855.3"/>
</dbReference>
<dbReference type="PhylomeDB" id="Q58A97"/>
<gene>
    <name evidence="2 4" type="ORF">C36B1.13</name>
    <name evidence="2" type="ORF">CELE_C36B1.13</name>
</gene>
<reference evidence="2 3" key="1">
    <citation type="journal article" date="1998" name="Science">
        <title>Genome sequence of the nematode C. elegans: a platform for investigating biology.</title>
        <authorList>
            <consortium name="The C. elegans sequencing consortium"/>
            <person name="Sulson J.E."/>
            <person name="Waterston R."/>
        </authorList>
    </citation>
    <scope>NUCLEOTIDE SEQUENCE [LARGE SCALE GENOMIC DNA]</scope>
    <source>
        <strain evidence="2 3">Bristol N2</strain>
    </source>
</reference>
<dbReference type="Proteomes" id="UP000001940">
    <property type="component" value="Chromosome I"/>
</dbReference>
<dbReference type="Bgee" id="WBGene00044120">
    <property type="expression patterns" value="Expressed in larva and 1 other cell type or tissue"/>
</dbReference>
<evidence type="ECO:0000313" key="2">
    <source>
        <dbReference type="EMBL" id="CAI70398.1"/>
    </source>
</evidence>
<keyword evidence="1" id="KW-1133">Transmembrane helix</keyword>
<dbReference type="InParanoid" id="Q58A97"/>
<proteinExistence type="predicted"/>
<dbReference type="UCSC" id="C36B1.13">
    <property type="organism name" value="c. elegans"/>
</dbReference>
<evidence type="ECO:0000256" key="1">
    <source>
        <dbReference type="SAM" id="Phobius"/>
    </source>
</evidence>
<evidence type="ECO:0000313" key="3">
    <source>
        <dbReference type="Proteomes" id="UP000001940"/>
    </source>
</evidence>
<dbReference type="FunCoup" id="Q58A97">
    <property type="interactions" value="3"/>
</dbReference>
<sequence length="181" mass="20298">MSADISVISEFCSGLQLFIVLSCILLLVPFDLLIVGVVNLDSCEADYRIPIWMISMAGLLIVERMISCMDKSIEQRFLNCDPKPCVHDGKKAFVDWEKRRNSNKSMPLYAVISISRLAVFVSTIVGSVFVFSSYSNRSQCDGLLYWTAFVYCILSLVLCVLGLLLIGGIFCVLSMLRFKPR</sequence>
<dbReference type="AlphaFoldDB" id="Q58A97"/>
<dbReference type="CTD" id="3565179"/>
<dbReference type="EMBL" id="BX284601">
    <property type="protein sequence ID" value="CAI70398.1"/>
    <property type="molecule type" value="Genomic_DNA"/>
</dbReference>
<name>Q58A97_CAEEL</name>
<dbReference type="HOGENOM" id="CLU_125139_1_0_1"/>
<accession>Q58A97</accession>
<dbReference type="PANTHER" id="PTHR34152:SF3">
    <property type="entry name" value="CONSERVED PLASMA MEMBRANE PROTEIN-RELATED"/>
    <property type="match status" value="1"/>
</dbReference>
<keyword evidence="1" id="KW-0472">Membrane</keyword>
<protein>
    <submittedName>
        <fullName evidence="2">Transmembrane protein</fullName>
    </submittedName>
</protein>
<feature type="transmembrane region" description="Helical" evidence="1">
    <location>
        <begin position="143"/>
        <end position="176"/>
    </location>
</feature>
<organism evidence="2 3">
    <name type="scientific">Caenorhabditis elegans</name>
    <dbReference type="NCBI Taxonomy" id="6239"/>
    <lineage>
        <taxon>Eukaryota</taxon>
        <taxon>Metazoa</taxon>
        <taxon>Ecdysozoa</taxon>
        <taxon>Nematoda</taxon>
        <taxon>Chromadorea</taxon>
        <taxon>Rhabditida</taxon>
        <taxon>Rhabditina</taxon>
        <taxon>Rhabditomorpha</taxon>
        <taxon>Rhabditoidea</taxon>
        <taxon>Rhabditidae</taxon>
        <taxon>Peloderinae</taxon>
        <taxon>Caenorhabditis</taxon>
    </lineage>
</organism>
<dbReference type="PANTHER" id="PTHR34152">
    <property type="entry name" value="PROTEIN CBG12353-RELATED"/>
    <property type="match status" value="1"/>
</dbReference>
<dbReference type="eggNOG" id="ENOG502TIA9">
    <property type="taxonomic scope" value="Eukaryota"/>
</dbReference>
<feature type="transmembrane region" description="Helical" evidence="1">
    <location>
        <begin position="108"/>
        <end position="131"/>
    </location>
</feature>
<dbReference type="OMA" id="WENERYK"/>
<dbReference type="PaxDb" id="6239-C36B1.13"/>
<keyword evidence="1 2" id="KW-0812">Transmembrane</keyword>
<dbReference type="KEGG" id="cel:CELE_C36B1.13"/>
<dbReference type="OrthoDB" id="6157510at2759"/>
<dbReference type="GeneID" id="3565179"/>
<dbReference type="AGR" id="WB:WBGene00044120"/>
<evidence type="ECO:0000313" key="4">
    <source>
        <dbReference type="WormBase" id="C36B1.13"/>
    </source>
</evidence>
<feature type="transmembrane region" description="Helical" evidence="1">
    <location>
        <begin position="12"/>
        <end position="37"/>
    </location>
</feature>